<evidence type="ECO:0000313" key="2">
    <source>
        <dbReference type="Proteomes" id="UP000010445"/>
    </source>
</evidence>
<gene>
    <name evidence="1" type="ORF">HMPREF9997_02613</name>
</gene>
<reference evidence="1 2" key="1">
    <citation type="submission" date="2012-05" db="EMBL/GenBank/DDBJ databases">
        <authorList>
            <person name="Weinstock G."/>
            <person name="Sodergren E."/>
            <person name="Lobos E.A."/>
            <person name="Fulton L."/>
            <person name="Fulton R."/>
            <person name="Courtney L."/>
            <person name="Fronick C."/>
            <person name="O'Laughlin M."/>
            <person name="Godfrey J."/>
            <person name="Wilson R.M."/>
            <person name="Miner T."/>
            <person name="Farmer C."/>
            <person name="Delehaunty K."/>
            <person name="Cordes M."/>
            <person name="Minx P."/>
            <person name="Tomlinson C."/>
            <person name="Chen J."/>
            <person name="Wollam A."/>
            <person name="Pepin K.H."/>
            <person name="Bhonagiri V."/>
            <person name="Zhang X."/>
            <person name="Suruliraj S."/>
            <person name="Warren W."/>
            <person name="Mitreva M."/>
            <person name="Mardis E.R."/>
            <person name="Wilson R.K."/>
        </authorList>
    </citation>
    <scope>NUCLEOTIDE SEQUENCE [LARGE SCALE GENOMIC DNA]</scope>
    <source>
        <strain evidence="1 2">F0235</strain>
    </source>
</reference>
<accession>L1M9Y0</accession>
<dbReference type="AlphaFoldDB" id="L1M9Y0"/>
<comment type="caution">
    <text evidence="1">The sequence shown here is derived from an EMBL/GenBank/DDBJ whole genome shotgun (WGS) entry which is preliminary data.</text>
</comment>
<evidence type="ECO:0000313" key="1">
    <source>
        <dbReference type="EMBL" id="EKX87835.1"/>
    </source>
</evidence>
<organism evidence="1 2">
    <name type="scientific">Corynebacterium durum F0235</name>
    <dbReference type="NCBI Taxonomy" id="1035195"/>
    <lineage>
        <taxon>Bacteria</taxon>
        <taxon>Bacillati</taxon>
        <taxon>Actinomycetota</taxon>
        <taxon>Actinomycetes</taxon>
        <taxon>Mycobacteriales</taxon>
        <taxon>Corynebacteriaceae</taxon>
        <taxon>Corynebacterium</taxon>
    </lineage>
</organism>
<dbReference type="HOGENOM" id="CLU_3097806_0_0_11"/>
<proteinExistence type="predicted"/>
<keyword evidence="2" id="KW-1185">Reference proteome</keyword>
<dbReference type="PATRIC" id="fig|1035195.3.peg.2337"/>
<name>L1M9Y0_9CORY</name>
<dbReference type="Proteomes" id="UP000010445">
    <property type="component" value="Unassembled WGS sequence"/>
</dbReference>
<dbReference type="STRING" id="1035195.HMPREF9997_02613"/>
<sequence length="51" mass="4976">MRKVGAAMNGFVASVVAASVAVSGLFLQVVEPSPASATAQNMIVAAAAGKE</sequence>
<dbReference type="EMBL" id="AMEM01000041">
    <property type="protein sequence ID" value="EKX87835.1"/>
    <property type="molecule type" value="Genomic_DNA"/>
</dbReference>
<protein>
    <submittedName>
        <fullName evidence="1">Uncharacterized protein</fullName>
    </submittedName>
</protein>